<evidence type="ECO:0008006" key="5">
    <source>
        <dbReference type="Google" id="ProtNLM"/>
    </source>
</evidence>
<dbReference type="AlphaFoldDB" id="A0A7S0YK00"/>
<dbReference type="InterPro" id="IPR047324">
    <property type="entry name" value="LbH_gamma_CA-like"/>
</dbReference>
<name>A0A7S0YK00_9CHLO</name>
<accession>A0A7S0YK00</accession>
<proteinExistence type="evidence at protein level"/>
<dbReference type="PANTHER" id="PTHR13061">
    <property type="entry name" value="DYNACTIN SUBUNIT P25"/>
    <property type="match status" value="1"/>
</dbReference>
<comment type="subcellular location">
    <subcellularLocation>
        <location evidence="2">Mitochondrion membrane</location>
        <topology evidence="2">Peripheral membrane protein</topology>
        <orientation evidence="2">Matrix side</orientation>
    </subcellularLocation>
</comment>
<gene>
    <name evidence="3" type="ORF">PPAR00522_LOCUS14646</name>
</gene>
<reference evidence="4" key="1">
    <citation type="journal article" date="2021" name="Plant Cell">
        <title>A ferredoxin bridge connects the two arms of plant mitochondrial complex I.</title>
        <authorList>
            <person name="Klusch N."/>
            <person name="Senkler J."/>
            <person name="Yildiz O."/>
            <person name="Kuhlbrandt W."/>
            <person name="Braun H.P."/>
        </authorList>
    </citation>
    <scope>STRUCTURE BY ELECTRON MICROSCOPY (2.97 ANGSTROMS)</scope>
</reference>
<dbReference type="Pfam" id="PF00132">
    <property type="entry name" value="Hexapep"/>
    <property type="match status" value="1"/>
</dbReference>
<evidence type="ECO:0007829" key="4">
    <source>
        <dbReference type="PDB" id="7AR9"/>
    </source>
</evidence>
<dbReference type="Gene3D" id="2.160.10.10">
    <property type="entry name" value="Hexapeptide repeat proteins"/>
    <property type="match status" value="1"/>
</dbReference>
<reference evidence="3" key="2">
    <citation type="submission" date="2021-01" db="EMBL/GenBank/DDBJ databases">
        <authorList>
            <person name="Corre E."/>
            <person name="Pelletier E."/>
            <person name="Niang G."/>
            <person name="Scheremetjew M."/>
            <person name="Finn R."/>
            <person name="Kale V."/>
            <person name="Holt S."/>
            <person name="Cochrane G."/>
            <person name="Meng A."/>
            <person name="Brown T."/>
            <person name="Cohen L."/>
        </authorList>
    </citation>
    <scope>NUCLEOTIDE SEQUENCE</scope>
    <source>
        <strain evidence="3">SAG 63-3</strain>
    </source>
</reference>
<dbReference type="InterPro" id="IPR050484">
    <property type="entry name" value="Transf_Hexapept/Carb_Anhydrase"/>
</dbReference>
<evidence type="ECO:0000256" key="2">
    <source>
        <dbReference type="ARBA" id="ARBA00034694"/>
    </source>
</evidence>
<organism evidence="3">
    <name type="scientific">Polytomella parva</name>
    <dbReference type="NCBI Taxonomy" id="51329"/>
    <lineage>
        <taxon>Eukaryota</taxon>
        <taxon>Viridiplantae</taxon>
        <taxon>Chlorophyta</taxon>
        <taxon>core chlorophytes</taxon>
        <taxon>Chlorophyceae</taxon>
        <taxon>CS clade</taxon>
        <taxon>Chlamydomonadales</taxon>
        <taxon>Chlamydomonadaceae</taxon>
        <taxon>Polytomella</taxon>
    </lineage>
</organism>
<dbReference type="InterPro" id="IPR001451">
    <property type="entry name" value="Hexapep"/>
</dbReference>
<evidence type="ECO:0000256" key="1">
    <source>
        <dbReference type="ARBA" id="ARBA00023595"/>
    </source>
</evidence>
<dbReference type="CDD" id="cd04645">
    <property type="entry name" value="LbH_gamma_CA_like"/>
    <property type="match status" value="1"/>
</dbReference>
<dbReference type="GO" id="GO:0031966">
    <property type="term" value="C:mitochondrial membrane"/>
    <property type="evidence" value="ECO:0007669"/>
    <property type="project" value="UniProtKB-SubCell"/>
</dbReference>
<dbReference type="SUPFAM" id="SSF51161">
    <property type="entry name" value="Trimeric LpxA-like enzymes"/>
    <property type="match status" value="1"/>
</dbReference>
<protein>
    <recommendedName>
        <fullName evidence="5">Gamma carbonic anhydrase</fullName>
    </recommendedName>
</protein>
<dbReference type="InterPro" id="IPR011004">
    <property type="entry name" value="Trimer_LpxA-like_sf"/>
</dbReference>
<sequence length="310" mass="33168">MSLLKNYPPSYLYPFRHPKPEGVIEKVLFNLGSLFRSAGQGMDELGSLMLGNGGMQESVGPNLAYAPVKYNPAAAPKAGIVAPIPASAQRVLGVKEIVLPSKAESTFIAPNANVLGDVKIGAKSSIWYGAVLRGDVNSIEIGDNTNVQDNVTIHVAKHSIDGKLRNTVIGNNVTIGHCATIHACTIADNVIIGMGATVLDGVKVESGSIVGAGSIVPPNTVIPAGQVWVGNPAKFIRNVLPEENGFIASSANNYDLLGQQHKFENSKVFEEMLVEEEIAKDRELLEDKNLAVHQLYIFDPQTQLAARPRR</sequence>
<comment type="similarity">
    <text evidence="1">Belongs to the gamma-class carbonic anhydrase family.</text>
</comment>
<evidence type="ECO:0000313" key="3">
    <source>
        <dbReference type="EMBL" id="CAD8780043.1"/>
    </source>
</evidence>
<dbReference type="PDB" id="7AR9">
    <property type="method" value="EM"/>
    <property type="resolution" value="2.97 A"/>
    <property type="chains" value="y=1-310"/>
</dbReference>
<dbReference type="EMBL" id="HBFM01022528">
    <property type="protein sequence ID" value="CAD8780043.1"/>
    <property type="molecule type" value="Transcribed_RNA"/>
</dbReference>
<dbReference type="PANTHER" id="PTHR13061:SF50">
    <property type="entry name" value="GAMMA CARBONIC ANHYDRASE 1, MITOCHONDRIAL"/>
    <property type="match status" value="1"/>
</dbReference>
<dbReference type="SMR" id="A0A7S0YK00"/>
<keyword evidence="4" id="KW-0002">3D-structure</keyword>